<dbReference type="Proteomes" id="UP000277204">
    <property type="component" value="Unassembled WGS sequence"/>
</dbReference>
<dbReference type="GO" id="GO:0016020">
    <property type="term" value="C:membrane"/>
    <property type="evidence" value="ECO:0007669"/>
    <property type="project" value="UniProtKB-SubCell"/>
</dbReference>
<organism evidence="8 9">
    <name type="scientific">Schistosoma margrebowiei</name>
    <dbReference type="NCBI Taxonomy" id="48269"/>
    <lineage>
        <taxon>Eukaryota</taxon>
        <taxon>Metazoa</taxon>
        <taxon>Spiralia</taxon>
        <taxon>Lophotrochozoa</taxon>
        <taxon>Platyhelminthes</taxon>
        <taxon>Trematoda</taxon>
        <taxon>Digenea</taxon>
        <taxon>Strigeidida</taxon>
        <taxon>Schistosomatoidea</taxon>
        <taxon>Schistosomatidae</taxon>
        <taxon>Schistosoma</taxon>
    </lineage>
</organism>
<evidence type="ECO:0000313" key="8">
    <source>
        <dbReference type="EMBL" id="VDP52200.1"/>
    </source>
</evidence>
<keyword evidence="4" id="KW-1133">Transmembrane helix</keyword>
<accession>A0A183N8L5</accession>
<evidence type="ECO:0000256" key="6">
    <source>
        <dbReference type="ARBA" id="ARBA00023157"/>
    </source>
</evidence>
<keyword evidence="2" id="KW-0812">Transmembrane</keyword>
<gene>
    <name evidence="8" type="ORF">SMRZ_LOCUS24640</name>
</gene>
<dbReference type="Pfam" id="PF21114">
    <property type="entry name" value="DDR1-2_DS-like"/>
    <property type="match status" value="1"/>
</dbReference>
<evidence type="ECO:0000313" key="9">
    <source>
        <dbReference type="Proteomes" id="UP000277204"/>
    </source>
</evidence>
<comment type="subcellular location">
    <subcellularLocation>
        <location evidence="1">Membrane</location>
        <topology evidence="1">Single-pass type I membrane protein</topology>
    </subcellularLocation>
</comment>
<keyword evidence="5" id="KW-0472">Membrane</keyword>
<evidence type="ECO:0000256" key="3">
    <source>
        <dbReference type="ARBA" id="ARBA00022729"/>
    </source>
</evidence>
<dbReference type="STRING" id="48269.A0A183N8L5"/>
<evidence type="ECO:0000256" key="5">
    <source>
        <dbReference type="ARBA" id="ARBA00023136"/>
    </source>
</evidence>
<keyword evidence="3" id="KW-0732">Signal</keyword>
<keyword evidence="9" id="KW-1185">Reference proteome</keyword>
<dbReference type="InterPro" id="IPR048525">
    <property type="entry name" value="DDR1-2_DS-like"/>
</dbReference>
<dbReference type="EMBL" id="UZAI01020565">
    <property type="protein sequence ID" value="VDP52200.1"/>
    <property type="molecule type" value="Genomic_DNA"/>
</dbReference>
<dbReference type="AlphaFoldDB" id="A0A183N8L5"/>
<evidence type="ECO:0000256" key="4">
    <source>
        <dbReference type="ARBA" id="ARBA00022989"/>
    </source>
</evidence>
<name>A0A183N8L5_9TREM</name>
<keyword evidence="6" id="KW-1015">Disulfide bond</keyword>
<evidence type="ECO:0000256" key="7">
    <source>
        <dbReference type="ARBA" id="ARBA00023180"/>
    </source>
</evidence>
<reference evidence="8 9" key="1">
    <citation type="submission" date="2018-11" db="EMBL/GenBank/DDBJ databases">
        <authorList>
            <consortium name="Pathogen Informatics"/>
        </authorList>
    </citation>
    <scope>NUCLEOTIDE SEQUENCE [LARGE SCALE GENOMIC DNA]</scope>
    <source>
        <strain evidence="8 9">Zambia</strain>
    </source>
</reference>
<dbReference type="Gene3D" id="2.60.120.1190">
    <property type="match status" value="1"/>
</dbReference>
<protein>
    <submittedName>
        <fullName evidence="8">Uncharacterized protein</fullName>
    </submittedName>
</protein>
<sequence>MGKARNFTQIRIHTLNSLDYIALFRRISVQFSNGGHYFDRNYPPVVLDIHRDIYNSKPRWVPIDLGFRIGRYLRITLWFDYDWIVISEVTFESCRNKL</sequence>
<evidence type="ECO:0000256" key="1">
    <source>
        <dbReference type="ARBA" id="ARBA00004479"/>
    </source>
</evidence>
<proteinExistence type="predicted"/>
<evidence type="ECO:0000256" key="2">
    <source>
        <dbReference type="ARBA" id="ARBA00022692"/>
    </source>
</evidence>
<keyword evidence="7" id="KW-0325">Glycoprotein</keyword>